<comment type="caution">
    <text evidence="4">The sequence shown here is derived from an EMBL/GenBank/DDBJ whole genome shotgun (WGS) entry which is preliminary data.</text>
</comment>
<evidence type="ECO:0000313" key="5">
    <source>
        <dbReference type="Proteomes" id="UP001596190"/>
    </source>
</evidence>
<feature type="compositionally biased region" description="Low complexity" evidence="2">
    <location>
        <begin position="121"/>
        <end position="232"/>
    </location>
</feature>
<feature type="compositionally biased region" description="Polar residues" evidence="2">
    <location>
        <begin position="111"/>
        <end position="120"/>
    </location>
</feature>
<organism evidence="4 5">
    <name type="scientific">Secundilactobacillus hailunensis</name>
    <dbReference type="NCBI Taxonomy" id="2559923"/>
    <lineage>
        <taxon>Bacteria</taxon>
        <taxon>Bacillati</taxon>
        <taxon>Bacillota</taxon>
        <taxon>Bacilli</taxon>
        <taxon>Lactobacillales</taxon>
        <taxon>Lactobacillaceae</taxon>
        <taxon>Secundilactobacillus</taxon>
    </lineage>
</organism>
<keyword evidence="5" id="KW-1185">Reference proteome</keyword>
<evidence type="ECO:0000256" key="1">
    <source>
        <dbReference type="SAM" id="Coils"/>
    </source>
</evidence>
<keyword evidence="1" id="KW-0175">Coiled coil</keyword>
<reference evidence="5" key="1">
    <citation type="journal article" date="2019" name="Int. J. Syst. Evol. Microbiol.">
        <title>The Global Catalogue of Microorganisms (GCM) 10K type strain sequencing project: providing services to taxonomists for standard genome sequencing and annotation.</title>
        <authorList>
            <consortium name="The Broad Institute Genomics Platform"/>
            <consortium name="The Broad Institute Genome Sequencing Center for Infectious Disease"/>
            <person name="Wu L."/>
            <person name="Ma J."/>
        </authorList>
    </citation>
    <scope>NUCLEOTIDE SEQUENCE [LARGE SCALE GENOMIC DNA]</scope>
    <source>
        <strain evidence="5">CCM 8950</strain>
    </source>
</reference>
<feature type="region of interest" description="Disordered" evidence="2">
    <location>
        <begin position="111"/>
        <end position="232"/>
    </location>
</feature>
<dbReference type="RefSeq" id="WP_171001280.1">
    <property type="nucleotide sequence ID" value="NZ_BJDO01000055.1"/>
</dbReference>
<evidence type="ECO:0000256" key="2">
    <source>
        <dbReference type="SAM" id="MobiDB-lite"/>
    </source>
</evidence>
<dbReference type="Proteomes" id="UP001596190">
    <property type="component" value="Unassembled WGS sequence"/>
</dbReference>
<accession>A0ABW1TAX6</accession>
<proteinExistence type="predicted"/>
<dbReference type="EMBL" id="JBHSSA010000101">
    <property type="protein sequence ID" value="MFC6254818.1"/>
    <property type="molecule type" value="Genomic_DNA"/>
</dbReference>
<feature type="coiled-coil region" evidence="1">
    <location>
        <begin position="248"/>
        <end position="296"/>
    </location>
</feature>
<protein>
    <recommendedName>
        <fullName evidence="6">Bacterial Ig domain-containing protein</fullName>
    </recommendedName>
</protein>
<evidence type="ECO:0008006" key="6">
    <source>
        <dbReference type="Google" id="ProtNLM"/>
    </source>
</evidence>
<evidence type="ECO:0000313" key="4">
    <source>
        <dbReference type="EMBL" id="MFC6254818.1"/>
    </source>
</evidence>
<sequence length="347" mass="35971">MKNMVVKSLFVAGLGLTVLGGTSVSASAHGKHLSISMSKTVMNGQFIKGHATKGATIVLSRNKATYGYGKVAKNGTFAIKTHALKGGWQYCVTVSKQGYKTAHGYVTVTKDSQTSDTPVVNSSSAASTKSVSSPSSSSKPSSKSSASNSSKPSSKSSASNSSKPSSKSSASNSSKPSSKSSASSSSKSSSKSSASSSSKSSSSSNQTPSKATPTDTPTTATSSVTTPATTNANSAFPSWLAQKDLPAYAELQTEINSYNQDLVDYDKQLNGNSQDLNSARAQYQKLTADKKTTSSNKTAIIHDLSNQINLDKGRIARLVKLSEGCVNEINTLKAAQQKFNPNASAVK</sequence>
<feature type="signal peptide" evidence="3">
    <location>
        <begin position="1"/>
        <end position="28"/>
    </location>
</feature>
<keyword evidence="3" id="KW-0732">Signal</keyword>
<feature type="chain" id="PRO_5046360765" description="Bacterial Ig domain-containing protein" evidence="3">
    <location>
        <begin position="29"/>
        <end position="347"/>
    </location>
</feature>
<name>A0ABW1TAX6_9LACO</name>
<evidence type="ECO:0000256" key="3">
    <source>
        <dbReference type="SAM" id="SignalP"/>
    </source>
</evidence>
<gene>
    <name evidence="4" type="ORF">ACFP1H_09540</name>
</gene>